<dbReference type="AlphaFoldDB" id="A0A6J6R715"/>
<evidence type="ECO:0000256" key="2">
    <source>
        <dbReference type="SAM" id="Phobius"/>
    </source>
</evidence>
<keyword evidence="2" id="KW-0812">Transmembrane</keyword>
<protein>
    <submittedName>
        <fullName evidence="3">Unannotated protein</fullName>
    </submittedName>
</protein>
<evidence type="ECO:0000313" key="3">
    <source>
        <dbReference type="EMBL" id="CAB4719711.1"/>
    </source>
</evidence>
<feature type="region of interest" description="Disordered" evidence="1">
    <location>
        <begin position="1"/>
        <end position="27"/>
    </location>
</feature>
<reference evidence="3" key="1">
    <citation type="submission" date="2020-05" db="EMBL/GenBank/DDBJ databases">
        <authorList>
            <person name="Chiriac C."/>
            <person name="Salcher M."/>
            <person name="Ghai R."/>
            <person name="Kavagutti S V."/>
        </authorList>
    </citation>
    <scope>NUCLEOTIDE SEQUENCE</scope>
</reference>
<feature type="transmembrane region" description="Helical" evidence="2">
    <location>
        <begin position="89"/>
        <end position="112"/>
    </location>
</feature>
<organism evidence="3">
    <name type="scientific">freshwater metagenome</name>
    <dbReference type="NCBI Taxonomy" id="449393"/>
    <lineage>
        <taxon>unclassified sequences</taxon>
        <taxon>metagenomes</taxon>
        <taxon>ecological metagenomes</taxon>
    </lineage>
</organism>
<feature type="region of interest" description="Disordered" evidence="1">
    <location>
        <begin position="52"/>
        <end position="86"/>
    </location>
</feature>
<accession>A0A6J6R715</accession>
<sequence length="146" mass="16877">MDQNEEFRARFEAEMREQRSREDATALAAERKEQEYQAFRAAELARLKAKEAAAAKPVPPPPPSTWLPDSSESDHVVWDKPQSTSDSGWTVGSFFGAIFFVGLIAAFIYLFVRFIGMDIWHWLVDNSDDCAPNYNTGPRYFFFWRR</sequence>
<evidence type="ECO:0000256" key="1">
    <source>
        <dbReference type="SAM" id="MobiDB-lite"/>
    </source>
</evidence>
<name>A0A6J6R715_9ZZZZ</name>
<proteinExistence type="predicted"/>
<keyword evidence="2" id="KW-1133">Transmembrane helix</keyword>
<keyword evidence="2" id="KW-0472">Membrane</keyword>
<dbReference type="EMBL" id="CAEZXW010000186">
    <property type="protein sequence ID" value="CAB4719711.1"/>
    <property type="molecule type" value="Genomic_DNA"/>
</dbReference>
<gene>
    <name evidence="3" type="ORF">UFOPK2593_01622</name>
</gene>